<organism evidence="2 3">
    <name type="scientific">Acrobeloides nanus</name>
    <dbReference type="NCBI Taxonomy" id="290746"/>
    <lineage>
        <taxon>Eukaryota</taxon>
        <taxon>Metazoa</taxon>
        <taxon>Ecdysozoa</taxon>
        <taxon>Nematoda</taxon>
        <taxon>Chromadorea</taxon>
        <taxon>Rhabditida</taxon>
        <taxon>Tylenchina</taxon>
        <taxon>Cephalobomorpha</taxon>
        <taxon>Cephaloboidea</taxon>
        <taxon>Cephalobidae</taxon>
        <taxon>Acrobeloides</taxon>
    </lineage>
</organism>
<evidence type="ECO:0000313" key="3">
    <source>
        <dbReference type="WBParaSite" id="ACRNAN_scaffold935.g25549.t1"/>
    </source>
</evidence>
<reference evidence="3" key="1">
    <citation type="submission" date="2022-11" db="UniProtKB">
        <authorList>
            <consortium name="WormBaseParasite"/>
        </authorList>
    </citation>
    <scope>IDENTIFICATION</scope>
</reference>
<feature type="compositionally biased region" description="Polar residues" evidence="1">
    <location>
        <begin position="17"/>
        <end position="36"/>
    </location>
</feature>
<dbReference type="Proteomes" id="UP000887540">
    <property type="component" value="Unplaced"/>
</dbReference>
<evidence type="ECO:0000256" key="1">
    <source>
        <dbReference type="SAM" id="MobiDB-lite"/>
    </source>
</evidence>
<dbReference type="WBParaSite" id="ACRNAN_scaffold935.g25549.t1">
    <property type="protein sequence ID" value="ACRNAN_scaffold935.g25549.t1"/>
    <property type="gene ID" value="ACRNAN_scaffold935.g25549"/>
</dbReference>
<accession>A0A914ELU9</accession>
<name>A0A914ELU9_9BILA</name>
<evidence type="ECO:0000313" key="2">
    <source>
        <dbReference type="Proteomes" id="UP000887540"/>
    </source>
</evidence>
<keyword evidence="2" id="KW-1185">Reference proteome</keyword>
<dbReference type="AlphaFoldDB" id="A0A914ELU9"/>
<proteinExistence type="predicted"/>
<sequence>MSSYFFHISLFLTTLNTNPDAMGHGTQSPRCSTHRQSQVRRDSQTDDVQGRSPECTGTQAPVGRSHCETIRQPLDHANNLLVALRSQATSWTTTIPMETRNGTIGPNWHNIARNREEYRRRLKDLHQING</sequence>
<protein>
    <submittedName>
        <fullName evidence="3">Uncharacterized protein</fullName>
    </submittedName>
</protein>
<feature type="region of interest" description="Disordered" evidence="1">
    <location>
        <begin position="17"/>
        <end position="62"/>
    </location>
</feature>